<accession>A0A2T5VH44</accession>
<evidence type="ECO:0000256" key="2">
    <source>
        <dbReference type="ARBA" id="ARBA00022679"/>
    </source>
</evidence>
<proteinExistence type="predicted"/>
<evidence type="ECO:0000313" key="5">
    <source>
        <dbReference type="EMBL" id="PTW63075.1"/>
    </source>
</evidence>
<organism evidence="5 6">
    <name type="scientific">Breoghania corrubedonensis</name>
    <dbReference type="NCBI Taxonomy" id="665038"/>
    <lineage>
        <taxon>Bacteria</taxon>
        <taxon>Pseudomonadati</taxon>
        <taxon>Pseudomonadota</taxon>
        <taxon>Alphaproteobacteria</taxon>
        <taxon>Hyphomicrobiales</taxon>
        <taxon>Stappiaceae</taxon>
        <taxon>Breoghania</taxon>
    </lineage>
</organism>
<protein>
    <submittedName>
        <fullName evidence="5">Ubiquinone/menaquinone biosynthesis C-methylase UbiE</fullName>
    </submittedName>
</protein>
<comment type="caution">
    <text evidence="5">The sequence shown here is derived from an EMBL/GenBank/DDBJ whole genome shotgun (WGS) entry which is preliminary data.</text>
</comment>
<evidence type="ECO:0000256" key="3">
    <source>
        <dbReference type="ARBA" id="ARBA00022691"/>
    </source>
</evidence>
<keyword evidence="2" id="KW-0808">Transferase</keyword>
<sequence length="254" mass="27774">MGATTKTKWDDSTVSDLFVAYDDHVEDLLGYQPLIAEMLRRLGGDIRVLDYGCGGAKVTRRMLDAGIARVSGVDLSPDMIEKAKALGLPGPEFARVESGRVPHEDESFDAAIICFVLINIDSKAEIAAILKEIHRVLKPGGQLFVLDSNPRVTGVRFKTFQSGEAGIKYADGALRKVTLQVPGVAEPFVIHDRHWSQATYVDLIREAGFLGPSIYELTADAIAAEARERLTISERTHPPFLRLTAQKPETGAET</sequence>
<dbReference type="GO" id="GO:0008757">
    <property type="term" value="F:S-adenosylmethionine-dependent methyltransferase activity"/>
    <property type="evidence" value="ECO:0007669"/>
    <property type="project" value="InterPro"/>
</dbReference>
<evidence type="ECO:0000256" key="1">
    <source>
        <dbReference type="ARBA" id="ARBA00022603"/>
    </source>
</evidence>
<dbReference type="RefSeq" id="WP_107988555.1">
    <property type="nucleotide sequence ID" value="NZ_QAYG01000001.1"/>
</dbReference>
<gene>
    <name evidence="5" type="ORF">C8N35_1011125</name>
</gene>
<feature type="domain" description="Methyltransferase type 11" evidence="4">
    <location>
        <begin position="49"/>
        <end position="145"/>
    </location>
</feature>
<dbReference type="Proteomes" id="UP000244081">
    <property type="component" value="Unassembled WGS sequence"/>
</dbReference>
<evidence type="ECO:0000313" key="6">
    <source>
        <dbReference type="Proteomes" id="UP000244081"/>
    </source>
</evidence>
<keyword evidence="3" id="KW-0949">S-adenosyl-L-methionine</keyword>
<evidence type="ECO:0000259" key="4">
    <source>
        <dbReference type="Pfam" id="PF08241"/>
    </source>
</evidence>
<dbReference type="Gene3D" id="3.40.50.150">
    <property type="entry name" value="Vaccinia Virus protein VP39"/>
    <property type="match status" value="1"/>
</dbReference>
<dbReference type="CDD" id="cd02440">
    <property type="entry name" value="AdoMet_MTases"/>
    <property type="match status" value="1"/>
</dbReference>
<keyword evidence="1 5" id="KW-0489">Methyltransferase</keyword>
<dbReference type="InterPro" id="IPR029063">
    <property type="entry name" value="SAM-dependent_MTases_sf"/>
</dbReference>
<dbReference type="EMBL" id="QAYG01000001">
    <property type="protein sequence ID" value="PTW63075.1"/>
    <property type="molecule type" value="Genomic_DNA"/>
</dbReference>
<dbReference type="AlphaFoldDB" id="A0A2T5VH44"/>
<dbReference type="InterPro" id="IPR013216">
    <property type="entry name" value="Methyltransf_11"/>
</dbReference>
<dbReference type="SUPFAM" id="SSF53335">
    <property type="entry name" value="S-adenosyl-L-methionine-dependent methyltransferases"/>
    <property type="match status" value="1"/>
</dbReference>
<dbReference type="PANTHER" id="PTHR43464:SF19">
    <property type="entry name" value="UBIQUINONE BIOSYNTHESIS O-METHYLTRANSFERASE, MITOCHONDRIAL"/>
    <property type="match status" value="1"/>
</dbReference>
<dbReference type="PANTHER" id="PTHR43464">
    <property type="entry name" value="METHYLTRANSFERASE"/>
    <property type="match status" value="1"/>
</dbReference>
<keyword evidence="5" id="KW-0830">Ubiquinone</keyword>
<name>A0A2T5VH44_9HYPH</name>
<dbReference type="Pfam" id="PF08241">
    <property type="entry name" value="Methyltransf_11"/>
    <property type="match status" value="1"/>
</dbReference>
<keyword evidence="6" id="KW-1185">Reference proteome</keyword>
<reference evidence="5 6" key="1">
    <citation type="submission" date="2018-04" db="EMBL/GenBank/DDBJ databases">
        <title>Genomic Encyclopedia of Archaeal and Bacterial Type Strains, Phase II (KMG-II): from individual species to whole genera.</title>
        <authorList>
            <person name="Goeker M."/>
        </authorList>
    </citation>
    <scope>NUCLEOTIDE SEQUENCE [LARGE SCALE GENOMIC DNA]</scope>
    <source>
        <strain evidence="5 6">DSM 23382</strain>
    </source>
</reference>
<dbReference type="OrthoDB" id="9787738at2"/>
<dbReference type="GO" id="GO:0032259">
    <property type="term" value="P:methylation"/>
    <property type="evidence" value="ECO:0007669"/>
    <property type="project" value="UniProtKB-KW"/>
</dbReference>